<comment type="caution">
    <text evidence="1">The sequence shown here is derived from an EMBL/GenBank/DDBJ whole genome shotgun (WGS) entry which is preliminary data.</text>
</comment>
<sequence length="102" mass="11914">MKAFYKNIQINKNKNISQDRGRCSQVHQEKLHRQQLELIPNSSRDYMRRQSRKIFTVSTAHFDPVIHVVINYKPSQDGYMYMEKSKASLAVTGKAKSKVDVQ</sequence>
<dbReference type="AlphaFoldDB" id="A0ABD1FBM0"/>
<name>A0ABD1FBM0_HYPHA</name>
<keyword evidence="2" id="KW-1185">Reference proteome</keyword>
<reference evidence="1 2" key="1">
    <citation type="submission" date="2024-05" db="EMBL/GenBank/DDBJ databases">
        <title>Genetic variation in Jamaican populations of the coffee berry borer (Hypothenemus hampei).</title>
        <authorList>
            <person name="Errbii M."/>
            <person name="Myrie A."/>
        </authorList>
    </citation>
    <scope>NUCLEOTIDE SEQUENCE [LARGE SCALE GENOMIC DNA]</scope>
    <source>
        <strain evidence="1">JA-Hopewell-2020-01-JO</strain>
        <tissue evidence="1">Whole body</tissue>
    </source>
</reference>
<accession>A0ABD1FBM0</accession>
<proteinExistence type="predicted"/>
<evidence type="ECO:0000313" key="1">
    <source>
        <dbReference type="EMBL" id="KAL1513704.1"/>
    </source>
</evidence>
<dbReference type="Proteomes" id="UP001566132">
    <property type="component" value="Unassembled WGS sequence"/>
</dbReference>
<dbReference type="EMBL" id="JBDJPC010000002">
    <property type="protein sequence ID" value="KAL1513704.1"/>
    <property type="molecule type" value="Genomic_DNA"/>
</dbReference>
<evidence type="ECO:0000313" key="2">
    <source>
        <dbReference type="Proteomes" id="UP001566132"/>
    </source>
</evidence>
<organism evidence="1 2">
    <name type="scientific">Hypothenemus hampei</name>
    <name type="common">Coffee berry borer</name>
    <dbReference type="NCBI Taxonomy" id="57062"/>
    <lineage>
        <taxon>Eukaryota</taxon>
        <taxon>Metazoa</taxon>
        <taxon>Ecdysozoa</taxon>
        <taxon>Arthropoda</taxon>
        <taxon>Hexapoda</taxon>
        <taxon>Insecta</taxon>
        <taxon>Pterygota</taxon>
        <taxon>Neoptera</taxon>
        <taxon>Endopterygota</taxon>
        <taxon>Coleoptera</taxon>
        <taxon>Polyphaga</taxon>
        <taxon>Cucujiformia</taxon>
        <taxon>Curculionidae</taxon>
        <taxon>Scolytinae</taxon>
        <taxon>Hypothenemus</taxon>
    </lineage>
</organism>
<protein>
    <submittedName>
        <fullName evidence="1">Uncharacterized protein</fullName>
    </submittedName>
</protein>
<gene>
    <name evidence="1" type="ORF">ABEB36_003077</name>
</gene>